<gene>
    <name evidence="1" type="ORF">PENSUB_1340</name>
</gene>
<dbReference type="AlphaFoldDB" id="A0A1Q5UKE5"/>
<keyword evidence="2" id="KW-1185">Reference proteome</keyword>
<evidence type="ECO:0000313" key="2">
    <source>
        <dbReference type="Proteomes" id="UP000186955"/>
    </source>
</evidence>
<accession>A0A1Q5UKE5</accession>
<protein>
    <submittedName>
        <fullName evidence="1">Uncharacterized protein</fullName>
    </submittedName>
</protein>
<dbReference type="EMBL" id="MNBE01000165">
    <property type="protein sequence ID" value="OKP12958.1"/>
    <property type="molecule type" value="Genomic_DNA"/>
</dbReference>
<dbReference type="STRING" id="1316194.A0A1Q5UKE5"/>
<comment type="caution">
    <text evidence="1">The sequence shown here is derived from an EMBL/GenBank/DDBJ whole genome shotgun (WGS) entry which is preliminary data.</text>
</comment>
<evidence type="ECO:0000313" key="1">
    <source>
        <dbReference type="EMBL" id="OKP12958.1"/>
    </source>
</evidence>
<organism evidence="1 2">
    <name type="scientific">Penicillium subrubescens</name>
    <dbReference type="NCBI Taxonomy" id="1316194"/>
    <lineage>
        <taxon>Eukaryota</taxon>
        <taxon>Fungi</taxon>
        <taxon>Dikarya</taxon>
        <taxon>Ascomycota</taxon>
        <taxon>Pezizomycotina</taxon>
        <taxon>Eurotiomycetes</taxon>
        <taxon>Eurotiomycetidae</taxon>
        <taxon>Eurotiales</taxon>
        <taxon>Aspergillaceae</taxon>
        <taxon>Penicillium</taxon>
    </lineage>
</organism>
<dbReference type="Proteomes" id="UP000186955">
    <property type="component" value="Unassembled WGS sequence"/>
</dbReference>
<proteinExistence type="predicted"/>
<sequence>MPAGELRRTINELTKIQRRAAILISGAFKSTSAKSAIRIQTGAAWAQLKCLRRQHSLQETRKGGWSPLGALRWKKDGIMGQQGTWESRKAFVLAPWEARILCVIEDAEVARASYDKIETESLFQQALSNDRP</sequence>
<reference evidence="1 2" key="1">
    <citation type="submission" date="2016-10" db="EMBL/GenBank/DDBJ databases">
        <title>Genome sequence of the ascomycete fungus Penicillium subrubescens.</title>
        <authorList>
            <person name="De Vries R.P."/>
            <person name="Peng M."/>
            <person name="Dilokpimol A."/>
            <person name="Hilden K."/>
            <person name="Makela M.R."/>
            <person name="Grigoriev I."/>
            <person name="Riley R."/>
            <person name="Granchi Z."/>
        </authorList>
    </citation>
    <scope>NUCLEOTIDE SEQUENCE [LARGE SCALE GENOMIC DNA]</scope>
    <source>
        <strain evidence="1 2">CBS 132785</strain>
    </source>
</reference>
<name>A0A1Q5UKE5_9EURO</name>